<dbReference type="GO" id="GO:0006508">
    <property type="term" value="P:proteolysis"/>
    <property type="evidence" value="ECO:0007669"/>
    <property type="project" value="UniProtKB-KW"/>
</dbReference>
<evidence type="ECO:0000256" key="3">
    <source>
        <dbReference type="ARBA" id="ARBA00007931"/>
    </source>
</evidence>
<keyword evidence="4 13" id="KW-0645">Protease</keyword>
<evidence type="ECO:0000256" key="7">
    <source>
        <dbReference type="ARBA" id="ARBA00022833"/>
    </source>
</evidence>
<gene>
    <name evidence="13" type="primary">rseP</name>
    <name evidence="13" type="ORF">OCL06_10020</name>
</gene>
<dbReference type="InterPro" id="IPR004387">
    <property type="entry name" value="Pept_M50_Zn"/>
</dbReference>
<dbReference type="NCBIfam" id="TIGR00054">
    <property type="entry name" value="RIP metalloprotease RseP"/>
    <property type="match status" value="1"/>
</dbReference>
<dbReference type="SUPFAM" id="SSF50156">
    <property type="entry name" value="PDZ domain-like"/>
    <property type="match status" value="2"/>
</dbReference>
<comment type="cofactor">
    <cofactor evidence="1 11">
        <name>Zn(2+)</name>
        <dbReference type="ChEBI" id="CHEBI:29105"/>
    </cofactor>
</comment>
<keyword evidence="6 11" id="KW-0378">Hydrolase</keyword>
<comment type="subcellular location">
    <subcellularLocation>
        <location evidence="2">Membrane</location>
        <topology evidence="2">Multi-pass membrane protein</topology>
    </subcellularLocation>
</comment>
<sequence>MFSFFWSLAAFIVALGILVAVHEWGHFYIARRCGVQVERFSIGFGKPLWRRTDRHGTEFVIAAIPLGGYVRMLDGRVDDVPPELEHKAFNNKSVGQRMAIIAAGPGVNFLFAILALFLMYLVGLQTVKPVVGSVEPQTIAAEAGLTAGDEIIQVGERSTPDWEAVNMELVSRVGNGSATVVVQRNGSQQQTYQLSLANWNFDPDKESALNSLGITPFRPKPTLEIAFVGEDTPAQAAGLQADDKILALNEKSVDTWQALVALITDKPGETVAITVLRDGQEQVINATIARRDTPEGQSGYLGVSPNSEPWPDGYVFTHQYNPMEAMGRAIDKTWRLMTLSVEMLGKLITGDMSVKNLSGPISIAQGAGVSAGIGLAYFLSFLALISVNLGIINLIPLPMLDGGHLMYFIIEWLTGKPVPEAAQEWGFRIGGALLFMIMGIAIINDITRIV</sequence>
<evidence type="ECO:0000256" key="10">
    <source>
        <dbReference type="ARBA" id="ARBA00023136"/>
    </source>
</evidence>
<feature type="domain" description="PDZ" evidence="12">
    <location>
        <begin position="115"/>
        <end position="186"/>
    </location>
</feature>
<dbReference type="InterPro" id="IPR036034">
    <property type="entry name" value="PDZ_sf"/>
</dbReference>
<feature type="transmembrane region" description="Helical" evidence="11">
    <location>
        <begin position="98"/>
        <end position="122"/>
    </location>
</feature>
<evidence type="ECO:0000313" key="13">
    <source>
        <dbReference type="EMBL" id="MCU7554936.1"/>
    </source>
</evidence>
<comment type="caution">
    <text evidence="13">The sequence shown here is derived from an EMBL/GenBank/DDBJ whole genome shotgun (WGS) entry which is preliminary data.</text>
</comment>
<dbReference type="CDD" id="cd06163">
    <property type="entry name" value="S2P-M50_PDZ_RseP-like"/>
    <property type="match status" value="2"/>
</dbReference>
<keyword evidence="11" id="KW-0479">Metal-binding</keyword>
<evidence type="ECO:0000256" key="1">
    <source>
        <dbReference type="ARBA" id="ARBA00001947"/>
    </source>
</evidence>
<name>A0ABT2VRT4_9ALTE</name>
<evidence type="ECO:0000256" key="2">
    <source>
        <dbReference type="ARBA" id="ARBA00004141"/>
    </source>
</evidence>
<dbReference type="PANTHER" id="PTHR42837:SF2">
    <property type="entry name" value="MEMBRANE METALLOPROTEASE ARASP2, CHLOROPLASTIC-RELATED"/>
    <property type="match status" value="1"/>
</dbReference>
<evidence type="ECO:0000313" key="14">
    <source>
        <dbReference type="Proteomes" id="UP001209257"/>
    </source>
</evidence>
<evidence type="ECO:0000256" key="5">
    <source>
        <dbReference type="ARBA" id="ARBA00022692"/>
    </source>
</evidence>
<feature type="transmembrane region" description="Helical" evidence="11">
    <location>
        <begin position="425"/>
        <end position="443"/>
    </location>
</feature>
<dbReference type="CDD" id="cd23082">
    <property type="entry name" value="cpPDZ1_EcRseP-like"/>
    <property type="match status" value="1"/>
</dbReference>
<dbReference type="EMBL" id="JAOTJC010000008">
    <property type="protein sequence ID" value="MCU7554936.1"/>
    <property type="molecule type" value="Genomic_DNA"/>
</dbReference>
<reference evidence="14" key="1">
    <citation type="submission" date="2023-07" db="EMBL/GenBank/DDBJ databases">
        <title>Study on multiphase classification of strain Alteromonas salexigens isolated from the Yellow Sea.</title>
        <authorList>
            <person name="Sun L."/>
        </authorList>
    </citation>
    <scope>NUCLEOTIDE SEQUENCE [LARGE SCALE GENOMIC DNA]</scope>
    <source>
        <strain evidence="14">ASW11-19</strain>
    </source>
</reference>
<protein>
    <recommendedName>
        <fullName evidence="11">Zinc metalloprotease</fullName>
        <ecNumber evidence="11">3.4.24.-</ecNumber>
    </recommendedName>
</protein>
<evidence type="ECO:0000256" key="11">
    <source>
        <dbReference type="RuleBase" id="RU362031"/>
    </source>
</evidence>
<keyword evidence="9 11" id="KW-0482">Metalloprotease</keyword>
<keyword evidence="14" id="KW-1185">Reference proteome</keyword>
<dbReference type="SMART" id="SM00228">
    <property type="entry name" value="PDZ"/>
    <property type="match status" value="2"/>
</dbReference>
<dbReference type="Pfam" id="PF17820">
    <property type="entry name" value="PDZ_6"/>
    <property type="match status" value="1"/>
</dbReference>
<keyword evidence="7 11" id="KW-0862">Zinc</keyword>
<dbReference type="Gene3D" id="2.30.42.10">
    <property type="match status" value="2"/>
</dbReference>
<feature type="domain" description="PDZ" evidence="12">
    <location>
        <begin position="210"/>
        <end position="279"/>
    </location>
</feature>
<keyword evidence="8 11" id="KW-1133">Transmembrane helix</keyword>
<evidence type="ECO:0000256" key="6">
    <source>
        <dbReference type="ARBA" id="ARBA00022801"/>
    </source>
</evidence>
<dbReference type="Pfam" id="PF02163">
    <property type="entry name" value="Peptidase_M50"/>
    <property type="match status" value="1"/>
</dbReference>
<dbReference type="Proteomes" id="UP001209257">
    <property type="component" value="Unassembled WGS sequence"/>
</dbReference>
<keyword evidence="10 11" id="KW-0472">Membrane</keyword>
<dbReference type="EC" id="3.4.24.-" evidence="11"/>
<accession>A0ABT2VRT4</accession>
<dbReference type="CDD" id="cd23081">
    <property type="entry name" value="cpPDZ_EcRseP-like"/>
    <property type="match status" value="1"/>
</dbReference>
<keyword evidence="5 11" id="KW-0812">Transmembrane</keyword>
<dbReference type="RefSeq" id="WP_262994100.1">
    <property type="nucleotide sequence ID" value="NZ_JAOTJC010000008.1"/>
</dbReference>
<proteinExistence type="inferred from homology"/>
<evidence type="ECO:0000259" key="12">
    <source>
        <dbReference type="SMART" id="SM00228"/>
    </source>
</evidence>
<dbReference type="InterPro" id="IPR008915">
    <property type="entry name" value="Peptidase_M50"/>
</dbReference>
<evidence type="ECO:0000256" key="9">
    <source>
        <dbReference type="ARBA" id="ARBA00023049"/>
    </source>
</evidence>
<dbReference type="InterPro" id="IPR041489">
    <property type="entry name" value="PDZ_6"/>
</dbReference>
<evidence type="ECO:0000256" key="4">
    <source>
        <dbReference type="ARBA" id="ARBA00022670"/>
    </source>
</evidence>
<dbReference type="GO" id="GO:0008233">
    <property type="term" value="F:peptidase activity"/>
    <property type="evidence" value="ECO:0007669"/>
    <property type="project" value="UniProtKB-KW"/>
</dbReference>
<dbReference type="NCBIfam" id="NF008046">
    <property type="entry name" value="PRK10779.1"/>
    <property type="match status" value="1"/>
</dbReference>
<evidence type="ECO:0000256" key="8">
    <source>
        <dbReference type="ARBA" id="ARBA00022989"/>
    </source>
</evidence>
<dbReference type="PANTHER" id="PTHR42837">
    <property type="entry name" value="REGULATOR OF SIGMA-E PROTEASE RSEP"/>
    <property type="match status" value="1"/>
</dbReference>
<dbReference type="InterPro" id="IPR001478">
    <property type="entry name" value="PDZ"/>
</dbReference>
<organism evidence="13 14">
    <name type="scientific">Alteromonas salexigens</name>
    <dbReference type="NCBI Taxonomy" id="2982530"/>
    <lineage>
        <taxon>Bacteria</taxon>
        <taxon>Pseudomonadati</taxon>
        <taxon>Pseudomonadota</taxon>
        <taxon>Gammaproteobacteria</taxon>
        <taxon>Alteromonadales</taxon>
        <taxon>Alteromonadaceae</taxon>
        <taxon>Alteromonas/Salinimonas group</taxon>
        <taxon>Alteromonas</taxon>
    </lineage>
</organism>
<comment type="similarity">
    <text evidence="3 11">Belongs to the peptidase M50B family.</text>
</comment>